<evidence type="ECO:0000256" key="6">
    <source>
        <dbReference type="ARBA" id="ARBA00022917"/>
    </source>
</evidence>
<evidence type="ECO:0000313" key="13">
    <source>
        <dbReference type="EMBL" id="PJE67667.1"/>
    </source>
</evidence>
<keyword evidence="4 10" id="KW-0547">Nucleotide-binding</keyword>
<evidence type="ECO:0000259" key="12">
    <source>
        <dbReference type="Pfam" id="PF08264"/>
    </source>
</evidence>
<proteinExistence type="inferred from homology"/>
<accession>A0A2M8L478</accession>
<dbReference type="InterPro" id="IPR002303">
    <property type="entry name" value="Valyl-tRNA_ligase"/>
</dbReference>
<dbReference type="AlphaFoldDB" id="A0A2M8L478"/>
<dbReference type="InterPro" id="IPR013155">
    <property type="entry name" value="M/V/L/I-tRNA-synth_anticd-bd"/>
</dbReference>
<dbReference type="GO" id="GO:0005829">
    <property type="term" value="C:cytosol"/>
    <property type="evidence" value="ECO:0007669"/>
    <property type="project" value="TreeGrafter"/>
</dbReference>
<evidence type="ECO:0000259" key="11">
    <source>
        <dbReference type="Pfam" id="PF00133"/>
    </source>
</evidence>
<dbReference type="FunFam" id="3.40.50.620:FF:000020">
    <property type="entry name" value="Valine--tRNA ligase, mitochondrial"/>
    <property type="match status" value="1"/>
</dbReference>
<dbReference type="SUPFAM" id="SSF50677">
    <property type="entry name" value="ValRS/IleRS/LeuRS editing domain"/>
    <property type="match status" value="1"/>
</dbReference>
<dbReference type="InterPro" id="IPR002300">
    <property type="entry name" value="aa-tRNA-synth_Ia"/>
</dbReference>
<evidence type="ECO:0000256" key="2">
    <source>
        <dbReference type="ARBA" id="ARBA00022490"/>
    </source>
</evidence>
<feature type="domain" description="Aminoacyl-tRNA synthetase class Ia" evidence="11">
    <location>
        <begin position="49"/>
        <end position="624"/>
    </location>
</feature>
<keyword evidence="7 10" id="KW-0030">Aminoacyl-tRNA synthetase</keyword>
<protein>
    <recommendedName>
        <fullName evidence="1 9">Valine--tRNA ligase</fullName>
        <ecNumber evidence="1 9">6.1.1.9</ecNumber>
    </recommendedName>
</protein>
<dbReference type="PRINTS" id="PR00986">
    <property type="entry name" value="TRNASYNTHVAL"/>
</dbReference>
<dbReference type="Gene3D" id="3.40.50.620">
    <property type="entry name" value="HUPs"/>
    <property type="match status" value="2"/>
</dbReference>
<evidence type="ECO:0000256" key="8">
    <source>
        <dbReference type="ARBA" id="ARBA00047552"/>
    </source>
</evidence>
<dbReference type="Gene3D" id="1.10.730.10">
    <property type="entry name" value="Isoleucyl-tRNA Synthetase, Domain 1"/>
    <property type="match status" value="1"/>
</dbReference>
<gene>
    <name evidence="13" type="ORF">COU95_01095</name>
</gene>
<evidence type="ECO:0000256" key="1">
    <source>
        <dbReference type="ARBA" id="ARBA00013169"/>
    </source>
</evidence>
<evidence type="ECO:0000256" key="3">
    <source>
        <dbReference type="ARBA" id="ARBA00022598"/>
    </source>
</evidence>
<dbReference type="InterPro" id="IPR009008">
    <property type="entry name" value="Val/Leu/Ile-tRNA-synth_edit"/>
</dbReference>
<dbReference type="SUPFAM" id="SSF52374">
    <property type="entry name" value="Nucleotidylyl transferase"/>
    <property type="match status" value="1"/>
</dbReference>
<dbReference type="Pfam" id="PF00133">
    <property type="entry name" value="tRNA-synt_1"/>
    <property type="match status" value="1"/>
</dbReference>
<reference evidence="14" key="1">
    <citation type="submission" date="2017-09" db="EMBL/GenBank/DDBJ databases">
        <title>Depth-based differentiation of microbial function through sediment-hosted aquifers and enrichment of novel symbionts in the deep terrestrial subsurface.</title>
        <authorList>
            <person name="Probst A.J."/>
            <person name="Ladd B."/>
            <person name="Jarett J.K."/>
            <person name="Geller-Mcgrath D.E."/>
            <person name="Sieber C.M.K."/>
            <person name="Emerson J.B."/>
            <person name="Anantharaman K."/>
            <person name="Thomas B.C."/>
            <person name="Malmstrom R."/>
            <person name="Stieglmeier M."/>
            <person name="Klingl A."/>
            <person name="Woyke T."/>
            <person name="Ryan C.M."/>
            <person name="Banfield J.F."/>
        </authorList>
    </citation>
    <scope>NUCLEOTIDE SEQUENCE [LARGE SCALE GENOMIC DNA]</scope>
</reference>
<dbReference type="CDD" id="cd07962">
    <property type="entry name" value="Anticodon_Ia_Val"/>
    <property type="match status" value="1"/>
</dbReference>
<comment type="similarity">
    <text evidence="10">Belongs to the class-I aminoacyl-tRNA synthetase family.</text>
</comment>
<comment type="catalytic activity">
    <reaction evidence="8">
        <text>tRNA(Val) + L-valine + ATP = L-valyl-tRNA(Val) + AMP + diphosphate</text>
        <dbReference type="Rhea" id="RHEA:10704"/>
        <dbReference type="Rhea" id="RHEA-COMP:9672"/>
        <dbReference type="Rhea" id="RHEA-COMP:9708"/>
        <dbReference type="ChEBI" id="CHEBI:30616"/>
        <dbReference type="ChEBI" id="CHEBI:33019"/>
        <dbReference type="ChEBI" id="CHEBI:57762"/>
        <dbReference type="ChEBI" id="CHEBI:78442"/>
        <dbReference type="ChEBI" id="CHEBI:78537"/>
        <dbReference type="ChEBI" id="CHEBI:456215"/>
        <dbReference type="EC" id="6.1.1.9"/>
    </reaction>
</comment>
<evidence type="ECO:0000256" key="9">
    <source>
        <dbReference type="NCBIfam" id="TIGR00422"/>
    </source>
</evidence>
<dbReference type="EC" id="6.1.1.9" evidence="1 9"/>
<dbReference type="Pfam" id="PF08264">
    <property type="entry name" value="Anticodon_1"/>
    <property type="match status" value="1"/>
</dbReference>
<dbReference type="GO" id="GO:0004832">
    <property type="term" value="F:valine-tRNA ligase activity"/>
    <property type="evidence" value="ECO:0007669"/>
    <property type="project" value="UniProtKB-UniRule"/>
</dbReference>
<dbReference type="GO" id="GO:0006438">
    <property type="term" value="P:valyl-tRNA aminoacylation"/>
    <property type="evidence" value="ECO:0007669"/>
    <property type="project" value="UniProtKB-UniRule"/>
</dbReference>
<dbReference type="SUPFAM" id="SSF47323">
    <property type="entry name" value="Anticodon-binding domain of a subclass of class I aminoacyl-tRNA synthetases"/>
    <property type="match status" value="1"/>
</dbReference>
<dbReference type="CDD" id="cd00817">
    <property type="entry name" value="ValRS_core"/>
    <property type="match status" value="1"/>
</dbReference>
<evidence type="ECO:0000256" key="7">
    <source>
        <dbReference type="ARBA" id="ARBA00023146"/>
    </source>
</evidence>
<dbReference type="GO" id="GO:0005524">
    <property type="term" value="F:ATP binding"/>
    <property type="evidence" value="ECO:0007669"/>
    <property type="project" value="UniProtKB-KW"/>
</dbReference>
<keyword evidence="6 10" id="KW-0648">Protein biosynthesis</keyword>
<evidence type="ECO:0000313" key="14">
    <source>
        <dbReference type="Proteomes" id="UP000231474"/>
    </source>
</evidence>
<sequence>MPPGREIRSSITKATFIDKIIILLEEESQIKYNQIQMDKTYQPQKVEGKIYQKWEESGAFSPKMKKGKKPFTIIMPPPNANAPLHIGHARFVAIQDLLIRFHRMKGEPTLWLPGADHAGILTQVVFEKGLAEEGKTRFDLGRENFYQEIFKFTQENKQKMYDQMRALGASCDWKREKFSLNPEISRIVLETFVKMFKDGLIFRSERIISWCPRCQTALSDLEIEHKEEKTKLYFIRYVLKKEDRFLTVATTRPETMLGDTAVAVNPKDKRYQDLIDKTVVLPLMLREIPIIADKLVDIEFGTGAVKVTPAHDSLDFEIGQRSGLSSIQIIGFDNKMTQKTGKYAGLSLQEAKELIIQDLEAKGLLEKIEDYTHSVGHCERCKTLVEPQVSLQWFVKTKPLAQKAAFMVKSKKINKFVAGAIKIIPSRFEKNYFLWMKDIRDWCISRQLWWGERIPIWYCGGENLSPLQKLMNPELEKLKDLGCGEIIASLEKPKKCPKCQSKNLIQDPDTLDTWFSSGQWPFATLGFPDSPDYKYFYPTTVMETGYEILFFWVARMIMLGLYRTKKIPFETVFLHGLVRDAFGQKMSKSKGNVIDPLDVIKIYGTDALRMALVFGSTPGKDLSLSEEKIEAMRNFCNKVWNAARFVLSHQSLIISHKQSLLLRNKPSKHPDDIWVLEELDKTVKSVTEGIEKFRLGQAAEELYEFFWHKFCDKYIEAAKTRRNEAQPILLQVLDTSLRLLHPFMPFITEEIYQKLPGKKGLLITTEWPKN</sequence>
<dbReference type="InterPro" id="IPR033705">
    <property type="entry name" value="Anticodon_Ia_Val"/>
</dbReference>
<keyword evidence="2" id="KW-0963">Cytoplasm</keyword>
<dbReference type="NCBIfam" id="NF004349">
    <property type="entry name" value="PRK05729.1"/>
    <property type="match status" value="1"/>
</dbReference>
<dbReference type="PANTHER" id="PTHR11946">
    <property type="entry name" value="VALYL-TRNA SYNTHETASES"/>
    <property type="match status" value="1"/>
</dbReference>
<keyword evidence="3 10" id="KW-0436">Ligase</keyword>
<evidence type="ECO:0000256" key="10">
    <source>
        <dbReference type="RuleBase" id="RU363035"/>
    </source>
</evidence>
<comment type="caution">
    <text evidence="13">The sequence shown here is derived from an EMBL/GenBank/DDBJ whole genome shotgun (WGS) entry which is preliminary data.</text>
</comment>
<name>A0A2M8L478_9BACT</name>
<evidence type="ECO:0000256" key="4">
    <source>
        <dbReference type="ARBA" id="ARBA00022741"/>
    </source>
</evidence>
<dbReference type="GO" id="GO:0002161">
    <property type="term" value="F:aminoacyl-tRNA deacylase activity"/>
    <property type="evidence" value="ECO:0007669"/>
    <property type="project" value="InterPro"/>
</dbReference>
<dbReference type="EMBL" id="PFEK01000021">
    <property type="protein sequence ID" value="PJE67667.1"/>
    <property type="molecule type" value="Genomic_DNA"/>
</dbReference>
<organism evidence="13 14">
    <name type="scientific">Candidatus Shapirobacteria bacterium CG10_big_fil_rev_8_21_14_0_10_40_9</name>
    <dbReference type="NCBI Taxonomy" id="1974888"/>
    <lineage>
        <taxon>Bacteria</taxon>
        <taxon>Candidatus Shapironibacteriota</taxon>
    </lineage>
</organism>
<dbReference type="Proteomes" id="UP000231474">
    <property type="component" value="Unassembled WGS sequence"/>
</dbReference>
<feature type="domain" description="Methionyl/Valyl/Leucyl/Isoleucyl-tRNA synthetase anticodon-binding" evidence="12">
    <location>
        <begin position="672"/>
        <end position="769"/>
    </location>
</feature>
<dbReference type="InterPro" id="IPR001412">
    <property type="entry name" value="aa-tRNA-synth_I_CS"/>
</dbReference>
<dbReference type="PANTHER" id="PTHR11946:SF93">
    <property type="entry name" value="VALINE--TRNA LIGASE, CHLOROPLASTIC_MITOCHONDRIAL 2"/>
    <property type="match status" value="1"/>
</dbReference>
<evidence type="ECO:0000256" key="5">
    <source>
        <dbReference type="ARBA" id="ARBA00022840"/>
    </source>
</evidence>
<dbReference type="InterPro" id="IPR009080">
    <property type="entry name" value="tRNAsynth_Ia_anticodon-bd"/>
</dbReference>
<dbReference type="NCBIfam" id="TIGR00422">
    <property type="entry name" value="valS"/>
    <property type="match status" value="1"/>
</dbReference>
<keyword evidence="5 10" id="KW-0067">ATP-binding</keyword>
<dbReference type="InterPro" id="IPR014729">
    <property type="entry name" value="Rossmann-like_a/b/a_fold"/>
</dbReference>
<dbReference type="PROSITE" id="PS00178">
    <property type="entry name" value="AA_TRNA_LIGASE_I"/>
    <property type="match status" value="1"/>
</dbReference>